<dbReference type="Pfam" id="PF00561">
    <property type="entry name" value="Abhydrolase_1"/>
    <property type="match status" value="1"/>
</dbReference>
<proteinExistence type="predicted"/>
<keyword evidence="3" id="KW-1185">Reference proteome</keyword>
<reference evidence="2 3" key="1">
    <citation type="submission" date="2020-03" db="EMBL/GenBank/DDBJ databases">
        <title>Leucobacter sp. nov., isolated from beetles.</title>
        <authorList>
            <person name="Hyun D.-W."/>
            <person name="Bae J.-W."/>
        </authorList>
    </citation>
    <scope>NUCLEOTIDE SEQUENCE [LARGE SCALE GENOMIC DNA]</scope>
    <source>
        <strain evidence="2 3">HDW9A</strain>
    </source>
</reference>
<keyword evidence="2" id="KW-0378">Hydrolase</keyword>
<protein>
    <submittedName>
        <fullName evidence="2">Alpha/beta hydrolase</fullName>
    </submittedName>
</protein>
<organism evidence="2 3">
    <name type="scientific">Leucobacter coleopterorum</name>
    <dbReference type="NCBI Taxonomy" id="2714933"/>
    <lineage>
        <taxon>Bacteria</taxon>
        <taxon>Bacillati</taxon>
        <taxon>Actinomycetota</taxon>
        <taxon>Actinomycetes</taxon>
        <taxon>Micrococcales</taxon>
        <taxon>Microbacteriaceae</taxon>
        <taxon>Leucobacter</taxon>
    </lineage>
</organism>
<sequence>MLAGHSLGDMIAAQYAADYPKEVASVVLIDAIPPRAIVEIPKLIPETEPADKPAGASRAEIMSMTSGENPERLMVTGDPLTPIGDTPLTVIRHGLDLFAEIPTYGTQLDEIWVAGQEEWLALSSESSMVVAKTSGHYIYDDQLYLVVDDVIKALG</sequence>
<dbReference type="Gene3D" id="3.40.50.1820">
    <property type="entry name" value="alpha/beta hydrolase"/>
    <property type="match status" value="1"/>
</dbReference>
<accession>A0ABX6K0C4</accession>
<feature type="domain" description="AB hydrolase-1" evidence="1">
    <location>
        <begin position="3"/>
        <end position="33"/>
    </location>
</feature>
<name>A0ABX6K0C4_9MICO</name>
<dbReference type="SUPFAM" id="SSF53474">
    <property type="entry name" value="alpha/beta-Hydrolases"/>
    <property type="match status" value="1"/>
</dbReference>
<dbReference type="InterPro" id="IPR029058">
    <property type="entry name" value="AB_hydrolase_fold"/>
</dbReference>
<dbReference type="Proteomes" id="UP000503441">
    <property type="component" value="Chromosome"/>
</dbReference>
<evidence type="ECO:0000313" key="2">
    <source>
        <dbReference type="EMBL" id="QIM19313.1"/>
    </source>
</evidence>
<evidence type="ECO:0000259" key="1">
    <source>
        <dbReference type="Pfam" id="PF00561"/>
    </source>
</evidence>
<gene>
    <name evidence="2" type="ORF">G7066_13375</name>
</gene>
<dbReference type="InterPro" id="IPR000073">
    <property type="entry name" value="AB_hydrolase_1"/>
</dbReference>
<evidence type="ECO:0000313" key="3">
    <source>
        <dbReference type="Proteomes" id="UP000503441"/>
    </source>
</evidence>
<dbReference type="GO" id="GO:0016787">
    <property type="term" value="F:hydrolase activity"/>
    <property type="evidence" value="ECO:0007669"/>
    <property type="project" value="UniProtKB-KW"/>
</dbReference>
<dbReference type="RefSeq" id="WP_166331556.1">
    <property type="nucleotide sequence ID" value="NZ_CP049933.1"/>
</dbReference>
<dbReference type="EMBL" id="CP049933">
    <property type="protein sequence ID" value="QIM19313.1"/>
    <property type="molecule type" value="Genomic_DNA"/>
</dbReference>